<evidence type="ECO:0000313" key="4">
    <source>
        <dbReference type="Proteomes" id="UP000650833"/>
    </source>
</evidence>
<keyword evidence="2" id="KW-1133">Transmembrane helix</keyword>
<dbReference type="Proteomes" id="UP000650833">
    <property type="component" value="Unassembled WGS sequence"/>
</dbReference>
<keyword evidence="2" id="KW-0472">Membrane</keyword>
<dbReference type="EMBL" id="JAEPRC010000695">
    <property type="protein sequence ID" value="KAG2192798.1"/>
    <property type="molecule type" value="Genomic_DNA"/>
</dbReference>
<comment type="caution">
    <text evidence="3">The sequence shown here is derived from an EMBL/GenBank/DDBJ whole genome shotgun (WGS) entry which is preliminary data.</text>
</comment>
<evidence type="ECO:0000256" key="1">
    <source>
        <dbReference type="SAM" id="MobiDB-lite"/>
    </source>
</evidence>
<feature type="transmembrane region" description="Helical" evidence="2">
    <location>
        <begin position="126"/>
        <end position="148"/>
    </location>
</feature>
<keyword evidence="4" id="KW-1185">Reference proteome</keyword>
<feature type="compositionally biased region" description="Polar residues" evidence="1">
    <location>
        <begin position="109"/>
        <end position="121"/>
    </location>
</feature>
<feature type="region of interest" description="Disordered" evidence="1">
    <location>
        <begin position="101"/>
        <end position="121"/>
    </location>
</feature>
<reference evidence="3" key="1">
    <citation type="submission" date="2020-12" db="EMBL/GenBank/DDBJ databases">
        <title>Metabolic potential, ecology and presence of endohyphal bacteria is reflected in genomic diversity of Mucoromycotina.</title>
        <authorList>
            <person name="Muszewska A."/>
            <person name="Okrasinska A."/>
            <person name="Steczkiewicz K."/>
            <person name="Drgas O."/>
            <person name="Orlowska M."/>
            <person name="Perlinska-Lenart U."/>
            <person name="Aleksandrzak-Piekarczyk T."/>
            <person name="Szatraj K."/>
            <person name="Zielenkiewicz U."/>
            <person name="Pilsyk S."/>
            <person name="Malc E."/>
            <person name="Mieczkowski P."/>
            <person name="Kruszewska J.S."/>
            <person name="Biernat P."/>
            <person name="Pawlowska J."/>
        </authorList>
    </citation>
    <scope>NUCLEOTIDE SEQUENCE</scope>
    <source>
        <strain evidence="3">CBS 226.32</strain>
    </source>
</reference>
<name>A0A8H7QHY3_9FUNG</name>
<sequence length="376" mass="41741">MSYHQPDISGGHLPIHAFYVPPQPSSYIIATTTTKSSSNSSSKQKLIFATPTATKSFKMVQTAAIIPTHFQHIKSNNRIASVSSLVPSPIISKLPPFINSPPPPHDNSFDNNKSTSPSDNNNNVSWLAPLFGVLGTMGVIITAVIFFVRRRRYKLASKALVHDDNSSCRNQSHKPITTNKYTSWASLSTINTSAPNMLEEEKKSVHLLQPPPAYSSTTTVRQKRLTADTLVNEPSLSMLKLQYSPQLAFSPSLVAGEFQQQLNHPPLPTANNNQQISPSNTLIDNAGVLSNEKNGNHYSFNAQQHQQRIKIEMYDPQVNLYNVDYDDVGLDELETPFSYPNNQEEKVNAFEGDKHDNEDTTAVSHQVVNMNNTNKQ</sequence>
<keyword evidence="2" id="KW-0812">Transmembrane</keyword>
<proteinExistence type="predicted"/>
<protein>
    <submittedName>
        <fullName evidence="3">Uncharacterized protein</fullName>
    </submittedName>
</protein>
<gene>
    <name evidence="3" type="ORF">INT46_002433</name>
</gene>
<evidence type="ECO:0000313" key="3">
    <source>
        <dbReference type="EMBL" id="KAG2192798.1"/>
    </source>
</evidence>
<dbReference type="OrthoDB" id="2282727at2759"/>
<organism evidence="3 4">
    <name type="scientific">Mucor plumbeus</name>
    <dbReference type="NCBI Taxonomy" id="97098"/>
    <lineage>
        <taxon>Eukaryota</taxon>
        <taxon>Fungi</taxon>
        <taxon>Fungi incertae sedis</taxon>
        <taxon>Mucoromycota</taxon>
        <taxon>Mucoromycotina</taxon>
        <taxon>Mucoromycetes</taxon>
        <taxon>Mucorales</taxon>
        <taxon>Mucorineae</taxon>
        <taxon>Mucoraceae</taxon>
        <taxon>Mucor</taxon>
    </lineage>
</organism>
<dbReference type="AlphaFoldDB" id="A0A8H7QHY3"/>
<evidence type="ECO:0000256" key="2">
    <source>
        <dbReference type="SAM" id="Phobius"/>
    </source>
</evidence>
<accession>A0A8H7QHY3</accession>